<protein>
    <submittedName>
        <fullName evidence="1">Uncharacterized protein</fullName>
    </submittedName>
</protein>
<evidence type="ECO:0000313" key="1">
    <source>
        <dbReference type="EMBL" id="KAK1934722.1"/>
    </source>
</evidence>
<reference evidence="1" key="2">
    <citation type="submission" date="2021-05" db="EMBL/GenBank/DDBJ databases">
        <authorList>
            <person name="Pain A."/>
        </authorList>
    </citation>
    <scope>NUCLEOTIDE SEQUENCE</scope>
    <source>
        <strain evidence="1">1802A</strain>
    </source>
</reference>
<gene>
    <name evidence="1" type="ORF">X943_000442</name>
</gene>
<reference evidence="1" key="1">
    <citation type="journal article" date="2014" name="Nucleic Acids Res.">
        <title>The evolutionary dynamics of variant antigen genes in Babesia reveal a history of genomic innovation underlying host-parasite interaction.</title>
        <authorList>
            <person name="Jackson A.P."/>
            <person name="Otto T.D."/>
            <person name="Darby A."/>
            <person name="Ramaprasad A."/>
            <person name="Xia D."/>
            <person name="Echaide I.E."/>
            <person name="Farber M."/>
            <person name="Gahlot S."/>
            <person name="Gamble J."/>
            <person name="Gupta D."/>
            <person name="Gupta Y."/>
            <person name="Jackson L."/>
            <person name="Malandrin L."/>
            <person name="Malas T.B."/>
            <person name="Moussa E."/>
            <person name="Nair M."/>
            <person name="Reid A.J."/>
            <person name="Sanders M."/>
            <person name="Sharma J."/>
            <person name="Tracey A."/>
            <person name="Quail M.A."/>
            <person name="Weir W."/>
            <person name="Wastling J.M."/>
            <person name="Hall N."/>
            <person name="Willadsen P."/>
            <person name="Lingelbach K."/>
            <person name="Shiels B."/>
            <person name="Tait A."/>
            <person name="Berriman M."/>
            <person name="Allred D.R."/>
            <person name="Pain A."/>
        </authorList>
    </citation>
    <scope>NUCLEOTIDE SEQUENCE</scope>
    <source>
        <strain evidence="1">1802A</strain>
    </source>
</reference>
<accession>A0AAD9GAD5</accession>
<dbReference type="EMBL" id="JAHBMH010000062">
    <property type="protein sequence ID" value="KAK1934722.1"/>
    <property type="molecule type" value="Genomic_DNA"/>
</dbReference>
<comment type="caution">
    <text evidence="1">The sequence shown here is derived from an EMBL/GenBank/DDBJ whole genome shotgun (WGS) entry which is preliminary data.</text>
</comment>
<proteinExistence type="predicted"/>
<evidence type="ECO:0000313" key="2">
    <source>
        <dbReference type="Proteomes" id="UP001195914"/>
    </source>
</evidence>
<name>A0AAD9GAD5_BABDI</name>
<sequence length="884" mass="99705">MLSKEALFRLVKATLRSKCRRSFEEFQDSFDHHLRQSLTIMNASITHTTKEKANNTLPTRTFRCSYETILNGTGKKEYDSIGISQGIGIDSFKPFEIVMAYQLLASQCSPANQSPLVNCTCPKFRERMYSLIWLAWFHVDEFSFVKLSLLLNSLANIIQNTRMSIDDIDMIGNTDEFCTTYPVVVNASDVNNQHCIWDSEYRANKCIINALKVFDKAATSRLMLSLWINTGILDKCGETDNTIGSIDVHGICMILKYYATMQSASVEMLYSICTWLKQQSQFQLRDKINIVVHLSKMTNRKLFQPHGSNSIHTAVENDIKRSLENTKIPQILKSHVEDVLSSFPRDNQQTQPYVVIEALLNTLTEKPTVGNANINILQLYMNAIVQLRLQGIGPRVIGNIAISAMNDAAANISCSSVGSGNDFKSYTSLLRSIRSCKQDVEALDPSAVHRFFFSKDFQSAILSSMLDLVKHPSSTPMSSIADFCSFVTFLDMDDTLDVNHASALARLKGALRELVQLCHQNIKDGMYIRDIIGIYGYSCGNRRLEMDAQRRLLNIYAGMSGAPQTVDLVRAYADTIELFYSLYKTKHTLELPVHTQISAFLSVSYLSVSTQNSALYLKVVQMISRVCRSDKQLFMIYDCIPMLDRAFKTSDLEENVMVFVEVVYNLLNPLVPSTAKENQIQHLESLLEHYYVTVISPIITSRRHDNEELVETTPDCGHPIIDIATFVKYIRIVWELNSASDGLKRLWSRLSALITHDLYLFTNPNSKISPRKSALGIRPSAKVLRSQRWQAFSVYLVADILIQLHFDNLAQNIVAPSVSTKEQQAIFFLLDMLMEGLDDFKDNTASLTQLLGLITDNSGCFGAHPNVKDIECRIKSLISNSGVN</sequence>
<dbReference type="Proteomes" id="UP001195914">
    <property type="component" value="Unassembled WGS sequence"/>
</dbReference>
<dbReference type="AlphaFoldDB" id="A0AAD9GAD5"/>
<organism evidence="1 2">
    <name type="scientific">Babesia divergens</name>
    <dbReference type="NCBI Taxonomy" id="32595"/>
    <lineage>
        <taxon>Eukaryota</taxon>
        <taxon>Sar</taxon>
        <taxon>Alveolata</taxon>
        <taxon>Apicomplexa</taxon>
        <taxon>Aconoidasida</taxon>
        <taxon>Piroplasmida</taxon>
        <taxon>Babesiidae</taxon>
        <taxon>Babesia</taxon>
    </lineage>
</organism>
<keyword evidence="2" id="KW-1185">Reference proteome</keyword>